<proteinExistence type="predicted"/>
<name>B9R7T2_RICCO</name>
<dbReference type="Proteomes" id="UP000008311">
    <property type="component" value="Unassembled WGS sequence"/>
</dbReference>
<keyword evidence="1" id="KW-1133">Transmembrane helix</keyword>
<keyword evidence="3" id="KW-1185">Reference proteome</keyword>
<gene>
    <name evidence="2" type="ORF">RCOM_1594140</name>
</gene>
<keyword evidence="1" id="KW-0812">Transmembrane</keyword>
<sequence length="124" mass="13477">MKQHTSLSIIGYSSICSVKSSVDKPPGLSIIFLDFGASHLILVWLSGNGRKIMGIKNKKKASNLGLIGPDSNGPLAHYHNMTHSPFYRLLTAQDLKRQEVSVVSWSESFVAQGKLIITGIVIAN</sequence>
<reference evidence="3" key="1">
    <citation type="journal article" date="2010" name="Nat. Biotechnol.">
        <title>Draft genome sequence of the oilseed species Ricinus communis.</title>
        <authorList>
            <person name="Chan A.P."/>
            <person name="Crabtree J."/>
            <person name="Zhao Q."/>
            <person name="Lorenzi H."/>
            <person name="Orvis J."/>
            <person name="Puiu D."/>
            <person name="Melake-Berhan A."/>
            <person name="Jones K.M."/>
            <person name="Redman J."/>
            <person name="Chen G."/>
            <person name="Cahoon E.B."/>
            <person name="Gedil M."/>
            <person name="Stanke M."/>
            <person name="Haas B.J."/>
            <person name="Wortman J.R."/>
            <person name="Fraser-Liggett C.M."/>
            <person name="Ravel J."/>
            <person name="Rabinowicz P.D."/>
        </authorList>
    </citation>
    <scope>NUCLEOTIDE SEQUENCE [LARGE SCALE GENOMIC DNA]</scope>
    <source>
        <strain evidence="3">cv. Hale</strain>
    </source>
</reference>
<dbReference type="InParanoid" id="B9R7T2"/>
<dbReference type="AlphaFoldDB" id="B9R7T2"/>
<dbReference type="EMBL" id="EQ973772">
    <property type="protein sequence ID" value="EEF52562.1"/>
    <property type="molecule type" value="Genomic_DNA"/>
</dbReference>
<accession>B9R7T2</accession>
<protein>
    <submittedName>
        <fullName evidence="2">Uncharacterized protein</fullName>
    </submittedName>
</protein>
<evidence type="ECO:0000256" key="1">
    <source>
        <dbReference type="SAM" id="Phobius"/>
    </source>
</evidence>
<evidence type="ECO:0000313" key="3">
    <source>
        <dbReference type="Proteomes" id="UP000008311"/>
    </source>
</evidence>
<organism evidence="2 3">
    <name type="scientific">Ricinus communis</name>
    <name type="common">Castor bean</name>
    <dbReference type="NCBI Taxonomy" id="3988"/>
    <lineage>
        <taxon>Eukaryota</taxon>
        <taxon>Viridiplantae</taxon>
        <taxon>Streptophyta</taxon>
        <taxon>Embryophyta</taxon>
        <taxon>Tracheophyta</taxon>
        <taxon>Spermatophyta</taxon>
        <taxon>Magnoliopsida</taxon>
        <taxon>eudicotyledons</taxon>
        <taxon>Gunneridae</taxon>
        <taxon>Pentapetalae</taxon>
        <taxon>rosids</taxon>
        <taxon>fabids</taxon>
        <taxon>Malpighiales</taxon>
        <taxon>Euphorbiaceae</taxon>
        <taxon>Acalyphoideae</taxon>
        <taxon>Acalypheae</taxon>
        <taxon>Ricinus</taxon>
    </lineage>
</organism>
<feature type="transmembrane region" description="Helical" evidence="1">
    <location>
        <begin position="27"/>
        <end position="47"/>
    </location>
</feature>
<evidence type="ECO:0000313" key="2">
    <source>
        <dbReference type="EMBL" id="EEF52562.1"/>
    </source>
</evidence>
<keyword evidence="1" id="KW-0472">Membrane</keyword>